<dbReference type="InterPro" id="IPR010982">
    <property type="entry name" value="Lambda_DNA-bd_dom_sf"/>
</dbReference>
<protein>
    <submittedName>
        <fullName evidence="2">DNA-binding helix-turn-helix protein</fullName>
    </submittedName>
</protein>
<keyword evidence="3" id="KW-1185">Reference proteome</keyword>
<dbReference type="AlphaFoldDB" id="C3X932"/>
<reference evidence="2 3" key="1">
    <citation type="submission" date="2009-02" db="EMBL/GenBank/DDBJ databases">
        <title>The Genome Sequence of Oxalobacter formigenes OXCC13.</title>
        <authorList>
            <consortium name="The Broad Institute Genome Sequencing Platform"/>
            <person name="Ward D."/>
            <person name="Young S.K."/>
            <person name="Kodira C.D."/>
            <person name="Zeng Q."/>
            <person name="Koehrsen M."/>
            <person name="Alvarado L."/>
            <person name="Berlin A."/>
            <person name="Borenstein D."/>
            <person name="Chen Z."/>
            <person name="Engels R."/>
            <person name="Freedman E."/>
            <person name="Gellesch M."/>
            <person name="Goldberg J."/>
            <person name="Griggs A."/>
            <person name="Gujja S."/>
            <person name="Heiman D."/>
            <person name="Hepburn T."/>
            <person name="Howarth C."/>
            <person name="Jen D."/>
            <person name="Larson L."/>
            <person name="Lewis B."/>
            <person name="Mehta T."/>
            <person name="Park D."/>
            <person name="Pearson M."/>
            <person name="Roberts A."/>
            <person name="Saif S."/>
            <person name="Shea T."/>
            <person name="Shenoy N."/>
            <person name="Sisk P."/>
            <person name="Stolte C."/>
            <person name="Sykes S."/>
            <person name="Walk T."/>
            <person name="White J."/>
            <person name="Yandava C."/>
            <person name="Allison M.J."/>
            <person name="Lander E."/>
            <person name="Nusbaum C."/>
            <person name="Galagan J."/>
            <person name="Birren B."/>
        </authorList>
    </citation>
    <scope>NUCLEOTIDE SEQUENCE [LARGE SCALE GENOMIC DNA]</scope>
    <source>
        <strain evidence="2 3">OXCC13</strain>
    </source>
</reference>
<dbReference type="eggNOG" id="COG2944">
    <property type="taxonomic scope" value="Bacteria"/>
</dbReference>
<dbReference type="InterPro" id="IPR001387">
    <property type="entry name" value="Cro/C1-type_HTH"/>
</dbReference>
<dbReference type="RefSeq" id="WP_005880393.1">
    <property type="nucleotide sequence ID" value="NZ_CP019430.1"/>
</dbReference>
<dbReference type="SMART" id="SM00530">
    <property type="entry name" value="HTH_XRE"/>
    <property type="match status" value="1"/>
</dbReference>
<dbReference type="EMBL" id="GG658170">
    <property type="protein sequence ID" value="EEO29708.1"/>
    <property type="molecule type" value="Genomic_DNA"/>
</dbReference>
<dbReference type="SUPFAM" id="SSF47413">
    <property type="entry name" value="lambda repressor-like DNA-binding domains"/>
    <property type="match status" value="1"/>
</dbReference>
<evidence type="ECO:0000259" key="1">
    <source>
        <dbReference type="PROSITE" id="PS50943"/>
    </source>
</evidence>
<dbReference type="Proteomes" id="UP000005089">
    <property type="component" value="Unassembled WGS sequence"/>
</dbReference>
<keyword evidence="2" id="KW-0238">DNA-binding</keyword>
<dbReference type="PROSITE" id="PS50943">
    <property type="entry name" value="HTH_CROC1"/>
    <property type="match status" value="1"/>
</dbReference>
<feature type="domain" description="HTH cro/C1-type" evidence="1">
    <location>
        <begin position="8"/>
        <end position="61"/>
    </location>
</feature>
<dbReference type="GeneID" id="77135354"/>
<sequence>MHSIGERLKEERKRLGLSQMELCELTGITRKTLFSYETGERSPNVLFLSALFDHDFDVDYILKGELDRLRPSLLKKIQDAAESAFQMVNSTDIAVTPAQFAQMLTSLLATAETDKNEQENAVQTDHFEKALQKKPGEM</sequence>
<dbReference type="Pfam" id="PF01381">
    <property type="entry name" value="HTH_3"/>
    <property type="match status" value="1"/>
</dbReference>
<proteinExistence type="predicted"/>
<gene>
    <name evidence="2" type="ORF">OFBG_00736</name>
</gene>
<evidence type="ECO:0000313" key="3">
    <source>
        <dbReference type="Proteomes" id="UP000005089"/>
    </source>
</evidence>
<dbReference type="OrthoDB" id="7011085at2"/>
<dbReference type="CDD" id="cd00093">
    <property type="entry name" value="HTH_XRE"/>
    <property type="match status" value="1"/>
</dbReference>
<dbReference type="GO" id="GO:0003677">
    <property type="term" value="F:DNA binding"/>
    <property type="evidence" value="ECO:0007669"/>
    <property type="project" value="UniProtKB-KW"/>
</dbReference>
<accession>C3X932</accession>
<name>C3X932_OXAFO</name>
<dbReference type="STRING" id="847.BRW83_1490"/>
<evidence type="ECO:0000313" key="2">
    <source>
        <dbReference type="EMBL" id="EEO29708.1"/>
    </source>
</evidence>
<dbReference type="Gene3D" id="1.10.260.40">
    <property type="entry name" value="lambda repressor-like DNA-binding domains"/>
    <property type="match status" value="1"/>
</dbReference>
<organism evidence="2 3">
    <name type="scientific">Oxalobacter formigenes OXCC13</name>
    <dbReference type="NCBI Taxonomy" id="556269"/>
    <lineage>
        <taxon>Bacteria</taxon>
        <taxon>Pseudomonadati</taxon>
        <taxon>Pseudomonadota</taxon>
        <taxon>Betaproteobacteria</taxon>
        <taxon>Burkholderiales</taxon>
        <taxon>Oxalobacteraceae</taxon>
        <taxon>Oxalobacter</taxon>
    </lineage>
</organism>
<dbReference type="HOGENOM" id="CLU_066192_23_2_4"/>